<dbReference type="EMBL" id="AWVA01000030">
    <property type="protein sequence ID" value="ERJ77741.1"/>
    <property type="molecule type" value="Genomic_DNA"/>
</dbReference>
<dbReference type="CDD" id="cd03311">
    <property type="entry name" value="CIMS_C_terminal_like"/>
    <property type="match status" value="1"/>
</dbReference>
<evidence type="ECO:0000313" key="2">
    <source>
        <dbReference type="EMBL" id="ERJ77741.1"/>
    </source>
</evidence>
<proteinExistence type="predicted"/>
<dbReference type="Proteomes" id="UP000016617">
    <property type="component" value="Unassembled WGS sequence"/>
</dbReference>
<name>U2IUW2_9STRE</name>
<dbReference type="AlphaFoldDB" id="U2IUW2"/>
<dbReference type="PATRIC" id="fig|1227275.3.peg.556"/>
<dbReference type="HOGENOM" id="CLU_058877_0_0_9"/>
<dbReference type="NCBIfam" id="NF004875">
    <property type="entry name" value="PRK06233.1"/>
    <property type="match status" value="1"/>
</dbReference>
<feature type="domain" description="Cobalamin-independent methionine synthase MetE C-terminal/archaeal" evidence="1">
    <location>
        <begin position="33"/>
        <end position="366"/>
    </location>
</feature>
<dbReference type="InterPro" id="IPR038071">
    <property type="entry name" value="UROD/MetE-like_sf"/>
</dbReference>
<dbReference type="SUPFAM" id="SSF51726">
    <property type="entry name" value="UROD/MetE-like"/>
    <property type="match status" value="1"/>
</dbReference>
<sequence length="392" mass="44315">MGVRIGSSLKKYFIPSKSGGLFMTKIQYHFDHVGSYLRPAELKAAREQFGAGEISQEELLKIQDTQVADLVKHEVESGLKVVSDGEFGRSWWHLDFLWNLTGFEAYQQEDSYKFHGAKTRTTNVRIAGKIAENPNHPFYRDFSYLKSVTPEGVTPKVTIPSPSLVIKRDHRSDLALDHYDSWQAYLDGLAQAYHDTIQHFYDLGARYVQLDDTTWGYLIQQFEDYKDNPEKTAELASIAEDNVYTINKALAGLPEDLTLATHVCRGNFKSTYLFEGGYDSVAKYLGQLNYDNFFLEYDDARSGSFSPLTEIWNGRKNVEIVLGLITSKDPALEDVDQVVTRIQEAAKLVPLENLALSTQCGFASTEEGNSLTEADEWKKLKLIASITEKVWG</sequence>
<dbReference type="Gene3D" id="3.20.20.210">
    <property type="match status" value="1"/>
</dbReference>
<gene>
    <name evidence="2" type="ORF">HMPREF1557_00631</name>
</gene>
<dbReference type="PANTHER" id="PTHR43844">
    <property type="entry name" value="METHIONINE SYNTHASE"/>
    <property type="match status" value="1"/>
</dbReference>
<dbReference type="Pfam" id="PF01717">
    <property type="entry name" value="Meth_synt_2"/>
    <property type="match status" value="1"/>
</dbReference>
<dbReference type="GO" id="GO:0009086">
    <property type="term" value="P:methionine biosynthetic process"/>
    <property type="evidence" value="ECO:0007669"/>
    <property type="project" value="InterPro"/>
</dbReference>
<organism evidence="2 3">
    <name type="scientific">Streptococcus sobrinus W1703</name>
    <dbReference type="NCBI Taxonomy" id="1227275"/>
    <lineage>
        <taxon>Bacteria</taxon>
        <taxon>Bacillati</taxon>
        <taxon>Bacillota</taxon>
        <taxon>Bacilli</taxon>
        <taxon>Lactobacillales</taxon>
        <taxon>Streptococcaceae</taxon>
        <taxon>Streptococcus</taxon>
    </lineage>
</organism>
<accession>U2IUW2</accession>
<dbReference type="GO" id="GO:0008270">
    <property type="term" value="F:zinc ion binding"/>
    <property type="evidence" value="ECO:0007669"/>
    <property type="project" value="InterPro"/>
</dbReference>
<dbReference type="GO" id="GO:0003871">
    <property type="term" value="F:5-methyltetrahydropteroyltriglutamate-homocysteine S-methyltransferase activity"/>
    <property type="evidence" value="ECO:0007669"/>
    <property type="project" value="InterPro"/>
</dbReference>
<protein>
    <submittedName>
        <fullName evidence="2">Methionine synthase, vitamin-B12 independent</fullName>
    </submittedName>
</protein>
<comment type="caution">
    <text evidence="2">The sequence shown here is derived from an EMBL/GenBank/DDBJ whole genome shotgun (WGS) entry which is preliminary data.</text>
</comment>
<reference evidence="2 3" key="1">
    <citation type="submission" date="2013-06" db="EMBL/GenBank/DDBJ databases">
        <authorList>
            <person name="Weinstock G."/>
            <person name="Sodergren E."/>
            <person name="Lobos E.A."/>
            <person name="Fulton L."/>
            <person name="Fulton R."/>
            <person name="Courtney L."/>
            <person name="Fronick C."/>
            <person name="O'Laughlin M."/>
            <person name="Godfrey J."/>
            <person name="Wilson R.M."/>
            <person name="Miner T."/>
            <person name="Farmer C."/>
            <person name="Delehaunty K."/>
            <person name="Cordes M."/>
            <person name="Minx P."/>
            <person name="Tomlinson C."/>
            <person name="Chen J."/>
            <person name="Wollam A."/>
            <person name="Pepin K.H."/>
            <person name="Bhonagiri V."/>
            <person name="Zhang X."/>
            <person name="Warren W."/>
            <person name="Mitreva M."/>
            <person name="Mardis E.R."/>
            <person name="Wilson R.K."/>
        </authorList>
    </citation>
    <scope>NUCLEOTIDE SEQUENCE [LARGE SCALE GENOMIC DNA]</scope>
    <source>
        <strain evidence="2 3">W1703</strain>
    </source>
</reference>
<dbReference type="PANTHER" id="PTHR43844:SF1">
    <property type="entry name" value="METHIONINE SYNTHASE"/>
    <property type="match status" value="1"/>
</dbReference>
<evidence type="ECO:0000259" key="1">
    <source>
        <dbReference type="Pfam" id="PF01717"/>
    </source>
</evidence>
<evidence type="ECO:0000313" key="3">
    <source>
        <dbReference type="Proteomes" id="UP000016617"/>
    </source>
</evidence>
<dbReference type="NCBIfam" id="NF005085">
    <property type="entry name" value="PRK06520.1"/>
    <property type="match status" value="1"/>
</dbReference>
<dbReference type="InterPro" id="IPR002629">
    <property type="entry name" value="Met_Synth_C/arc"/>
</dbReference>